<dbReference type="SUPFAM" id="SSF56059">
    <property type="entry name" value="Glutathione synthetase ATP-binding domain-like"/>
    <property type="match status" value="1"/>
</dbReference>
<dbReference type="EMBL" id="BAAARA010000001">
    <property type="protein sequence ID" value="GAA2331697.1"/>
    <property type="molecule type" value="Genomic_DNA"/>
</dbReference>
<accession>A0ABP5SI53</accession>
<evidence type="ECO:0000313" key="1">
    <source>
        <dbReference type="EMBL" id="GAA2331697.1"/>
    </source>
</evidence>
<dbReference type="Proteomes" id="UP001501218">
    <property type="component" value="Unassembled WGS sequence"/>
</dbReference>
<organism evidence="1 2">
    <name type="scientific">Saccharopolyspora halophila</name>
    <dbReference type="NCBI Taxonomy" id="405551"/>
    <lineage>
        <taxon>Bacteria</taxon>
        <taxon>Bacillati</taxon>
        <taxon>Actinomycetota</taxon>
        <taxon>Actinomycetes</taxon>
        <taxon>Pseudonocardiales</taxon>
        <taxon>Pseudonocardiaceae</taxon>
        <taxon>Saccharopolyspora</taxon>
    </lineage>
</organism>
<gene>
    <name evidence="1" type="ORF">GCM10009854_03600</name>
</gene>
<reference evidence="2" key="1">
    <citation type="journal article" date="2019" name="Int. J. Syst. Evol. Microbiol.">
        <title>The Global Catalogue of Microorganisms (GCM) 10K type strain sequencing project: providing services to taxonomists for standard genome sequencing and annotation.</title>
        <authorList>
            <consortium name="The Broad Institute Genomics Platform"/>
            <consortium name="The Broad Institute Genome Sequencing Center for Infectious Disease"/>
            <person name="Wu L."/>
            <person name="Ma J."/>
        </authorList>
    </citation>
    <scope>NUCLEOTIDE SEQUENCE [LARGE SCALE GENOMIC DNA]</scope>
    <source>
        <strain evidence="2">JCM 16221</strain>
    </source>
</reference>
<protein>
    <submittedName>
        <fullName evidence="1">Uncharacterized protein</fullName>
    </submittedName>
</protein>
<dbReference type="Gene3D" id="3.30.470.20">
    <property type="entry name" value="ATP-grasp fold, B domain"/>
    <property type="match status" value="1"/>
</dbReference>
<evidence type="ECO:0000313" key="2">
    <source>
        <dbReference type="Proteomes" id="UP001501218"/>
    </source>
</evidence>
<sequence length="127" mass="14605">MQQYLESDGELRVFVVGERVIAFRVHELDPGQLRVDPDAVVVERVELPDGLGDKLFGLCSQWGLDVAGFDLMRVADEWVFREVDVNCDWQWFEQRAESSEVSDAVHDWIRYRFGELVASAAGDWNGW</sequence>
<keyword evidence="2" id="KW-1185">Reference proteome</keyword>
<name>A0ABP5SI53_9PSEU</name>
<proteinExistence type="predicted"/>
<comment type="caution">
    <text evidence="1">The sequence shown here is derived from an EMBL/GenBank/DDBJ whole genome shotgun (WGS) entry which is preliminary data.</text>
</comment>